<name>A0ABR7LU06_9ACTN</name>
<dbReference type="InterPro" id="IPR000873">
    <property type="entry name" value="AMP-dep_synth/lig_dom"/>
</dbReference>
<dbReference type="GO" id="GO:0016874">
    <property type="term" value="F:ligase activity"/>
    <property type="evidence" value="ECO:0007669"/>
    <property type="project" value="UniProtKB-KW"/>
</dbReference>
<proteinExistence type="predicted"/>
<accession>A0ABR7LU06</accession>
<dbReference type="InterPro" id="IPR042099">
    <property type="entry name" value="ANL_N_sf"/>
</dbReference>
<organism evidence="2 3">
    <name type="scientific">Actinomadura alba</name>
    <dbReference type="NCBI Taxonomy" id="406431"/>
    <lineage>
        <taxon>Bacteria</taxon>
        <taxon>Bacillati</taxon>
        <taxon>Actinomycetota</taxon>
        <taxon>Actinomycetes</taxon>
        <taxon>Streptosporangiales</taxon>
        <taxon>Thermomonosporaceae</taxon>
        <taxon>Actinomadura</taxon>
    </lineage>
</organism>
<protein>
    <submittedName>
        <fullName evidence="2">Phenylacetate--CoA ligase family protein</fullName>
    </submittedName>
</protein>
<dbReference type="Gene3D" id="3.40.50.12780">
    <property type="entry name" value="N-terminal domain of ligase-like"/>
    <property type="match status" value="1"/>
</dbReference>
<comment type="caution">
    <text evidence="2">The sequence shown here is derived from an EMBL/GenBank/DDBJ whole genome shotgun (WGS) entry which is preliminary data.</text>
</comment>
<reference evidence="2 3" key="1">
    <citation type="submission" date="2020-06" db="EMBL/GenBank/DDBJ databases">
        <title>Actinomadura xiongansis sp. nov., isolated from soil of Baiyangdian.</title>
        <authorList>
            <person name="Zhang X."/>
        </authorList>
    </citation>
    <scope>NUCLEOTIDE SEQUENCE [LARGE SCALE GENOMIC DNA]</scope>
    <source>
        <strain evidence="2 3">HBUM206468</strain>
    </source>
</reference>
<dbReference type="Pfam" id="PF00501">
    <property type="entry name" value="AMP-binding"/>
    <property type="match status" value="1"/>
</dbReference>
<keyword evidence="2" id="KW-0436">Ligase</keyword>
<evidence type="ECO:0000259" key="1">
    <source>
        <dbReference type="Pfam" id="PF00501"/>
    </source>
</evidence>
<keyword evidence="3" id="KW-1185">Reference proteome</keyword>
<dbReference type="PANTHER" id="PTHR43845:SF1">
    <property type="entry name" value="BLR5969 PROTEIN"/>
    <property type="match status" value="1"/>
</dbReference>
<dbReference type="RefSeq" id="WP_187245348.1">
    <property type="nucleotide sequence ID" value="NZ_BAAAOK010000015.1"/>
</dbReference>
<evidence type="ECO:0000313" key="3">
    <source>
        <dbReference type="Proteomes" id="UP000805614"/>
    </source>
</evidence>
<gene>
    <name evidence="2" type="ORF">HKK74_22980</name>
</gene>
<dbReference type="SUPFAM" id="SSF56801">
    <property type="entry name" value="Acetyl-CoA synthetase-like"/>
    <property type="match status" value="1"/>
</dbReference>
<sequence length="438" mass="48023">MNDPSSSLPQLGQWNGPEDLQRLQEKQLPQTVTWAARSPFYRSRLNSAALPATAADLATLPLTTKQDLRDNYPFGMLAVPKERLATYHESSGTAGQATPSYYTAEDWIDLAERFARKWIGMSSEDIFLVRTPYALLLTGHLAHAAGRLRGATVVPGDNRSLAMPYARVVRVMHDLGVTLTWSVPTECLIWAAAAAAAGHRPGADFPALRALFVGGEPLTAARRARISRLWGVPVIEEYGSTETGSLAGECRHGRMHLWADRALFEVYDPQTGTVRPEGEGQLVVTPLYREAMPLLRYNLEDNVSVSYGDCECGWDLPTVQVLGRAAFGYQVGAATITQHRLEELVFSLPDSYGVVFWRAKAEPTVLRIEIEVPEEHRADAQAELAASVRAVFGVDNDVVGLAPGTLVPHDALTTMPDVVKPRSLFGPGEDWGKALLYY</sequence>
<feature type="domain" description="AMP-dependent synthetase/ligase" evidence="1">
    <location>
        <begin position="78"/>
        <end position="270"/>
    </location>
</feature>
<evidence type="ECO:0000313" key="2">
    <source>
        <dbReference type="EMBL" id="MBC6468337.1"/>
    </source>
</evidence>
<dbReference type="Proteomes" id="UP000805614">
    <property type="component" value="Unassembled WGS sequence"/>
</dbReference>
<dbReference type="EMBL" id="JABVEC010000018">
    <property type="protein sequence ID" value="MBC6468337.1"/>
    <property type="molecule type" value="Genomic_DNA"/>
</dbReference>
<dbReference type="PANTHER" id="PTHR43845">
    <property type="entry name" value="BLR5969 PROTEIN"/>
    <property type="match status" value="1"/>
</dbReference>